<evidence type="ECO:0000256" key="4">
    <source>
        <dbReference type="ARBA" id="ARBA00012094"/>
    </source>
</evidence>
<evidence type="ECO:0000256" key="8">
    <source>
        <dbReference type="ARBA" id="ARBA00022842"/>
    </source>
</evidence>
<dbReference type="SUPFAM" id="SSF56529">
    <property type="entry name" value="FAH"/>
    <property type="match status" value="1"/>
</dbReference>
<comment type="cofactor">
    <cofactor evidence="2">
        <name>Mg(2+)</name>
        <dbReference type="ChEBI" id="CHEBI:18420"/>
    </cofactor>
</comment>
<evidence type="ECO:0000256" key="7">
    <source>
        <dbReference type="ARBA" id="ARBA00022837"/>
    </source>
</evidence>
<keyword evidence="5" id="KW-0479">Metal-binding</keyword>
<evidence type="ECO:0000313" key="13">
    <source>
        <dbReference type="EMBL" id="VAW00510.1"/>
    </source>
</evidence>
<keyword evidence="6 13" id="KW-0378">Hydrolase</keyword>
<dbReference type="GO" id="GO:0046872">
    <property type="term" value="F:metal ion binding"/>
    <property type="evidence" value="ECO:0007669"/>
    <property type="project" value="UniProtKB-KW"/>
</dbReference>
<feature type="domain" description="Fumarylacetoacetase N-terminal" evidence="12">
    <location>
        <begin position="26"/>
        <end position="124"/>
    </location>
</feature>
<proteinExistence type="predicted"/>
<keyword evidence="10" id="KW-0585">Phenylalanine catabolism</keyword>
<dbReference type="GO" id="GO:0004334">
    <property type="term" value="F:fumarylacetoacetase activity"/>
    <property type="evidence" value="ECO:0007669"/>
    <property type="project" value="UniProtKB-EC"/>
</dbReference>
<evidence type="ECO:0000256" key="9">
    <source>
        <dbReference type="ARBA" id="ARBA00022878"/>
    </source>
</evidence>
<dbReference type="Gene3D" id="2.30.30.230">
    <property type="entry name" value="Fumarylacetoacetase, N-terminal domain"/>
    <property type="match status" value="1"/>
</dbReference>
<name>A0A3B0S8A4_9ZZZZ</name>
<evidence type="ECO:0000256" key="6">
    <source>
        <dbReference type="ARBA" id="ARBA00022801"/>
    </source>
</evidence>
<organism evidence="13">
    <name type="scientific">hydrothermal vent metagenome</name>
    <dbReference type="NCBI Taxonomy" id="652676"/>
    <lineage>
        <taxon>unclassified sequences</taxon>
        <taxon>metagenomes</taxon>
        <taxon>ecological metagenomes</taxon>
    </lineage>
</organism>
<dbReference type="EMBL" id="UOEK01000189">
    <property type="protein sequence ID" value="VAW00510.1"/>
    <property type="molecule type" value="Genomic_DNA"/>
</dbReference>
<keyword evidence="9" id="KW-0828">Tyrosine catabolism</keyword>
<accession>A0A3B0S8A4</accession>
<dbReference type="GO" id="GO:1902000">
    <property type="term" value="P:homogentisate catabolic process"/>
    <property type="evidence" value="ECO:0007669"/>
    <property type="project" value="TreeGrafter"/>
</dbReference>
<evidence type="ECO:0000256" key="1">
    <source>
        <dbReference type="ARBA" id="ARBA00001913"/>
    </source>
</evidence>
<dbReference type="PANTHER" id="PTHR43069:SF2">
    <property type="entry name" value="FUMARYLACETOACETASE"/>
    <property type="match status" value="1"/>
</dbReference>
<evidence type="ECO:0000256" key="10">
    <source>
        <dbReference type="ARBA" id="ARBA00023232"/>
    </source>
</evidence>
<comment type="pathway">
    <text evidence="3">Amino-acid degradation; L-phenylalanine degradation; acetoacetate and fumarate from L-phenylalanine: step 6/6.</text>
</comment>
<dbReference type="Pfam" id="PF01557">
    <property type="entry name" value="FAA_hydrolase"/>
    <property type="match status" value="1"/>
</dbReference>
<dbReference type="InterPro" id="IPR036663">
    <property type="entry name" value="Fumarylacetoacetase_C_sf"/>
</dbReference>
<dbReference type="SUPFAM" id="SSF63433">
    <property type="entry name" value="Fumarylacetoacetate hydrolase, FAH, N-terminal domain"/>
    <property type="match status" value="1"/>
</dbReference>
<dbReference type="GO" id="GO:0006572">
    <property type="term" value="P:L-tyrosine catabolic process"/>
    <property type="evidence" value="ECO:0007669"/>
    <property type="project" value="UniProtKB-KW"/>
</dbReference>
<reference evidence="13" key="1">
    <citation type="submission" date="2018-06" db="EMBL/GenBank/DDBJ databases">
        <authorList>
            <person name="Zhirakovskaya E."/>
        </authorList>
    </citation>
    <scope>NUCLEOTIDE SEQUENCE</scope>
</reference>
<evidence type="ECO:0000256" key="2">
    <source>
        <dbReference type="ARBA" id="ARBA00001946"/>
    </source>
</evidence>
<gene>
    <name evidence="13" type="ORF">MNBD_ACTINO02-1907</name>
</gene>
<dbReference type="UniPathway" id="UPA00139">
    <property type="reaction ID" value="UER00341"/>
</dbReference>
<dbReference type="GO" id="GO:0006559">
    <property type="term" value="P:L-phenylalanine catabolic process"/>
    <property type="evidence" value="ECO:0007669"/>
    <property type="project" value="UniProtKB-UniPathway"/>
</dbReference>
<dbReference type="EC" id="3.7.1.2" evidence="4"/>
<dbReference type="AlphaFoldDB" id="A0A3B0S8A4"/>
<evidence type="ECO:0000256" key="3">
    <source>
        <dbReference type="ARBA" id="ARBA00004782"/>
    </source>
</evidence>
<sequence length="412" mass="44413">MTQNPTLEPSLESWVPIPDGSDFPVQNLPFGVFSNADGTRCGIAIGDAIVDLAVTHERGLLDGLDLPVDVFAASTLNRYFALGNPTWERVRTRLSHLLTDDTAGLADVADSALVTRADVSMHLPVAVGDFVDFYSSIHHATNVGRMFRPDDEPLLPNWRQLPVAYHGRASTISVSGTALRRPDGQLPRPDGPVFGPTEKLDFELEMAFVTGPANDGKPIPVEIAENSIFGLALLNDWSARDVQAWEYRPLGPFNAKSFATSIAPWIVQLEALAHSRVPLSDQEPTPLPHLATPNKGGFDIALSVDLNGTRVSDSNFRHMYWSMAQQLAHLTSNGTAINPGDVYGSGTISGPTRDSLGCLLEITHNGAEPVTLTDGSQRSFLLDGDEVLIRGHAGDSGAPRIGFGEVRTTIRP</sequence>
<protein>
    <recommendedName>
        <fullName evidence="4">fumarylacetoacetase</fullName>
        <ecNumber evidence="4">3.7.1.2</ecNumber>
    </recommendedName>
</protein>
<evidence type="ECO:0000259" key="12">
    <source>
        <dbReference type="Pfam" id="PF09298"/>
    </source>
</evidence>
<dbReference type="NCBIfam" id="TIGR01266">
    <property type="entry name" value="fum_ac_acetase"/>
    <property type="match status" value="1"/>
</dbReference>
<keyword evidence="7" id="KW-0106">Calcium</keyword>
<dbReference type="Gene3D" id="3.90.850.10">
    <property type="entry name" value="Fumarylacetoacetase-like, C-terminal domain"/>
    <property type="match status" value="1"/>
</dbReference>
<dbReference type="Pfam" id="PF09298">
    <property type="entry name" value="FAA_hydrolase_N"/>
    <property type="match status" value="1"/>
</dbReference>
<dbReference type="InterPro" id="IPR011234">
    <property type="entry name" value="Fumarylacetoacetase-like_C"/>
</dbReference>
<evidence type="ECO:0000259" key="11">
    <source>
        <dbReference type="Pfam" id="PF01557"/>
    </source>
</evidence>
<dbReference type="InterPro" id="IPR005959">
    <property type="entry name" value="Fumarylacetoacetase"/>
</dbReference>
<evidence type="ECO:0000256" key="5">
    <source>
        <dbReference type="ARBA" id="ARBA00022723"/>
    </source>
</evidence>
<dbReference type="InterPro" id="IPR036462">
    <property type="entry name" value="Fumarylacetoacetase_N_sf"/>
</dbReference>
<dbReference type="InterPro" id="IPR015377">
    <property type="entry name" value="Fumarylacetoacetase_N"/>
</dbReference>
<keyword evidence="8" id="KW-0460">Magnesium</keyword>
<dbReference type="PANTHER" id="PTHR43069">
    <property type="entry name" value="FUMARYLACETOACETASE"/>
    <property type="match status" value="1"/>
</dbReference>
<comment type="cofactor">
    <cofactor evidence="1">
        <name>Ca(2+)</name>
        <dbReference type="ChEBI" id="CHEBI:29108"/>
    </cofactor>
</comment>
<feature type="domain" description="Fumarylacetoacetase-like C-terminal" evidence="11">
    <location>
        <begin position="132"/>
        <end position="410"/>
    </location>
</feature>